<evidence type="ECO:0000256" key="2">
    <source>
        <dbReference type="SAM" id="Coils"/>
    </source>
</evidence>
<evidence type="ECO:0000313" key="5">
    <source>
        <dbReference type="EMBL" id="KAK2079154.1"/>
    </source>
</evidence>
<reference evidence="5" key="1">
    <citation type="submission" date="2021-01" db="EMBL/GenBank/DDBJ databases">
        <authorList>
            <person name="Eckstrom K.M.E."/>
        </authorList>
    </citation>
    <scope>NUCLEOTIDE SEQUENCE</scope>
    <source>
        <strain evidence="5">UVCC 0001</strain>
    </source>
</reference>
<dbReference type="InterPro" id="IPR044977">
    <property type="entry name" value="RLT1-3"/>
</dbReference>
<feature type="domain" description="HTH HARE-type" evidence="4">
    <location>
        <begin position="119"/>
        <end position="187"/>
    </location>
</feature>
<feature type="coiled-coil region" evidence="2">
    <location>
        <begin position="399"/>
        <end position="429"/>
    </location>
</feature>
<keyword evidence="1" id="KW-0804">Transcription</keyword>
<feature type="compositionally biased region" description="Low complexity" evidence="3">
    <location>
        <begin position="577"/>
        <end position="589"/>
    </location>
</feature>
<feature type="compositionally biased region" description="Basic residues" evidence="3">
    <location>
        <begin position="59"/>
        <end position="86"/>
    </location>
</feature>
<protein>
    <recommendedName>
        <fullName evidence="4">HTH HARE-type domain-containing protein</fullName>
    </recommendedName>
</protein>
<feature type="compositionally biased region" description="Acidic residues" evidence="3">
    <location>
        <begin position="271"/>
        <end position="307"/>
    </location>
</feature>
<accession>A0AAD9MHV5</accession>
<dbReference type="PANTHER" id="PTHR36968">
    <property type="entry name" value="HOMEOBOX-DDT DOMAIN PROTEIN RLT2"/>
    <property type="match status" value="1"/>
</dbReference>
<evidence type="ECO:0000256" key="3">
    <source>
        <dbReference type="SAM" id="MobiDB-lite"/>
    </source>
</evidence>
<feature type="region of interest" description="Disordered" evidence="3">
    <location>
        <begin position="200"/>
        <end position="337"/>
    </location>
</feature>
<keyword evidence="2" id="KW-0175">Coiled coil</keyword>
<feature type="region of interest" description="Disordered" evidence="3">
    <location>
        <begin position="45"/>
        <end position="105"/>
    </location>
</feature>
<name>A0AAD9MHV5_PROWI</name>
<organism evidence="5 6">
    <name type="scientific">Prototheca wickerhamii</name>
    <dbReference type="NCBI Taxonomy" id="3111"/>
    <lineage>
        <taxon>Eukaryota</taxon>
        <taxon>Viridiplantae</taxon>
        <taxon>Chlorophyta</taxon>
        <taxon>core chlorophytes</taxon>
        <taxon>Trebouxiophyceae</taxon>
        <taxon>Chlorellales</taxon>
        <taxon>Chlorellaceae</taxon>
        <taxon>Prototheca</taxon>
    </lineage>
</organism>
<evidence type="ECO:0000259" key="4">
    <source>
        <dbReference type="PROSITE" id="PS51913"/>
    </source>
</evidence>
<dbReference type="PANTHER" id="PTHR36968:SF5">
    <property type="entry name" value="HOMEOBOX-DDT DOMAIN PROTEIN RLT2"/>
    <property type="match status" value="1"/>
</dbReference>
<feature type="region of interest" description="Disordered" evidence="3">
    <location>
        <begin position="431"/>
        <end position="616"/>
    </location>
</feature>
<feature type="compositionally biased region" description="Basic and acidic residues" evidence="3">
    <location>
        <begin position="462"/>
        <end position="486"/>
    </location>
</feature>
<feature type="compositionally biased region" description="Low complexity" evidence="3">
    <location>
        <begin position="431"/>
        <end position="443"/>
    </location>
</feature>
<feature type="compositionally biased region" description="Basic residues" evidence="3">
    <location>
        <begin position="590"/>
        <end position="608"/>
    </location>
</feature>
<dbReference type="EMBL" id="JASFZW010000003">
    <property type="protein sequence ID" value="KAK2079154.1"/>
    <property type="molecule type" value="Genomic_DNA"/>
</dbReference>
<dbReference type="InterPro" id="IPR007759">
    <property type="entry name" value="Asxl_HARE-HTH"/>
</dbReference>
<sequence>MLQAQEKAALRLRARDFGSGPPDDLDLEWEQLLSGYRAAHGLEEEEVAGLGEDDPRRATGCRRCRAARRGHRGGAGRARPKKRKGERPKVGRAGEDVAADESGSGGGLRLRLPARFGLGTVKAAAWSVLAEAGPAGLKVDEIARRIQRRGLRDLRTSKTPEASVAGALGRDVLFQRVDLGTYALAAVVAYEARMAARGEEVKLDEDAPPPAPGEDKVAPSRGFVQVIVDDDASGGGGGAKGAGSGDGGGGASKEAKDGKVDGQDADKVAKEEDDDEDDDDEHDDESDDESEELDASSDDDASSSDEEAGAKSSSLGGTPGKKAGAGGKAARENQASRAAGWVEALKDRDYDALTLADRAGMLGALCYLAMQAPSVRDVMERRIEEQQRLKRQLWEESKLEKRRRQIENAQRLRAAAEEAQRAVERYRHLAPSGAASAAASVADRGAKAEDVEQGAVQSPAQKSRDDVAGVDEVKEEKAEAEREAKAEAGATAPTPAVKSDQGAAPSAASCEGDVKESGSSPMDTNEGEAAEAMDTNEGETAGATRTPGAASPVKKEETTLPDRSAEDPTLAMEAHVSAAQAIAAAGARRPSARPRTARRHASARRSARSRCCGRWS</sequence>
<feature type="compositionally biased region" description="Acidic residues" evidence="3">
    <location>
        <begin position="525"/>
        <end position="537"/>
    </location>
</feature>
<dbReference type="Pfam" id="PF05066">
    <property type="entry name" value="HARE-HTH"/>
    <property type="match status" value="1"/>
</dbReference>
<evidence type="ECO:0000313" key="6">
    <source>
        <dbReference type="Proteomes" id="UP001255856"/>
    </source>
</evidence>
<keyword evidence="6" id="KW-1185">Reference proteome</keyword>
<feature type="compositionally biased region" description="Basic and acidic residues" evidence="3">
    <location>
        <begin position="553"/>
        <end position="566"/>
    </location>
</feature>
<comment type="caution">
    <text evidence="5">The sequence shown here is derived from an EMBL/GenBank/DDBJ whole genome shotgun (WGS) entry which is preliminary data.</text>
</comment>
<feature type="compositionally biased region" description="Gly residues" evidence="3">
    <location>
        <begin position="317"/>
        <end position="327"/>
    </location>
</feature>
<dbReference type="GO" id="GO:0006357">
    <property type="term" value="P:regulation of transcription by RNA polymerase II"/>
    <property type="evidence" value="ECO:0007669"/>
    <property type="project" value="InterPro"/>
</dbReference>
<dbReference type="PROSITE" id="PS51913">
    <property type="entry name" value="HTH_HARE"/>
    <property type="match status" value="1"/>
</dbReference>
<feature type="compositionally biased region" description="Basic and acidic residues" evidence="3">
    <location>
        <begin position="253"/>
        <end position="270"/>
    </location>
</feature>
<feature type="region of interest" description="Disordered" evidence="3">
    <location>
        <begin position="1"/>
        <end position="23"/>
    </location>
</feature>
<feature type="compositionally biased region" description="Gly residues" evidence="3">
    <location>
        <begin position="233"/>
        <end position="251"/>
    </location>
</feature>
<dbReference type="AlphaFoldDB" id="A0AAD9MHV5"/>
<gene>
    <name evidence="5" type="ORF">QBZ16_002845</name>
</gene>
<proteinExistence type="predicted"/>
<evidence type="ECO:0000256" key="1">
    <source>
        <dbReference type="ARBA" id="ARBA00023163"/>
    </source>
</evidence>
<dbReference type="Proteomes" id="UP001255856">
    <property type="component" value="Unassembled WGS sequence"/>
</dbReference>